<keyword evidence="9" id="KW-0594">Phospholipid biosynthesis</keyword>
<dbReference type="GO" id="GO:0046872">
    <property type="term" value="F:metal ion binding"/>
    <property type="evidence" value="ECO:0007669"/>
    <property type="project" value="UniProtKB-KW"/>
</dbReference>
<dbReference type="InterPro" id="IPR016205">
    <property type="entry name" value="Glycerol_DH"/>
</dbReference>
<dbReference type="AlphaFoldDB" id="A0A4V3G999"/>
<dbReference type="PANTHER" id="PTHR43616:SF5">
    <property type="entry name" value="GLYCEROL DEHYDROGENASE 1"/>
    <property type="match status" value="1"/>
</dbReference>
<organism evidence="14 15">
    <name type="scientific">Breznakia blatticola</name>
    <dbReference type="NCBI Taxonomy" id="1754012"/>
    <lineage>
        <taxon>Bacteria</taxon>
        <taxon>Bacillati</taxon>
        <taxon>Bacillota</taxon>
        <taxon>Erysipelotrichia</taxon>
        <taxon>Erysipelotrichales</taxon>
        <taxon>Erysipelotrichaceae</taxon>
        <taxon>Breznakia</taxon>
    </lineage>
</organism>
<keyword evidence="5" id="KW-0521">NADP</keyword>
<feature type="binding site" evidence="13">
    <location>
        <position position="135"/>
    </location>
    <ligand>
        <name>NAD(+)</name>
        <dbReference type="ChEBI" id="CHEBI:57540"/>
    </ligand>
</feature>
<protein>
    <submittedName>
        <fullName evidence="14">Glycerol 2-dehydrogenase (NAD+)</fullName>
    </submittedName>
</protein>
<evidence type="ECO:0000256" key="10">
    <source>
        <dbReference type="ARBA" id="ARBA00023264"/>
    </source>
</evidence>
<feature type="binding site" evidence="13">
    <location>
        <begin position="98"/>
        <end position="102"/>
    </location>
    <ligand>
        <name>NAD(+)</name>
        <dbReference type="ChEBI" id="CHEBI:57540"/>
    </ligand>
</feature>
<feature type="binding site" evidence="11">
    <location>
        <position position="175"/>
    </location>
    <ligand>
        <name>glycerol</name>
        <dbReference type="ChEBI" id="CHEBI:17754"/>
    </ligand>
</feature>
<evidence type="ECO:0000256" key="3">
    <source>
        <dbReference type="ARBA" id="ARBA00022516"/>
    </source>
</evidence>
<dbReference type="InterPro" id="IPR032837">
    <property type="entry name" value="G1PDH"/>
</dbReference>
<evidence type="ECO:0000256" key="7">
    <source>
        <dbReference type="ARBA" id="ARBA00023027"/>
    </source>
</evidence>
<keyword evidence="11" id="KW-0862">Zinc</keyword>
<dbReference type="RefSeq" id="WP_134167617.1">
    <property type="nucleotide sequence ID" value="NZ_SODD01000002.1"/>
</dbReference>
<dbReference type="EMBL" id="SODD01000002">
    <property type="protein sequence ID" value="TDW26044.1"/>
    <property type="molecule type" value="Genomic_DNA"/>
</dbReference>
<evidence type="ECO:0000256" key="4">
    <source>
        <dbReference type="ARBA" id="ARBA00022723"/>
    </source>
</evidence>
<reference evidence="14 15" key="1">
    <citation type="submission" date="2019-03" db="EMBL/GenBank/DDBJ databases">
        <title>Genomic Encyclopedia of Type Strains, Phase IV (KMG-IV): sequencing the most valuable type-strain genomes for metagenomic binning, comparative biology and taxonomic classification.</title>
        <authorList>
            <person name="Goeker M."/>
        </authorList>
    </citation>
    <scope>NUCLEOTIDE SEQUENCE [LARGE SCALE GENOMIC DNA]</scope>
    <source>
        <strain evidence="14 15">DSM 28867</strain>
    </source>
</reference>
<dbReference type="CDD" id="cd08170">
    <property type="entry name" value="GlyDH"/>
    <property type="match status" value="1"/>
</dbReference>
<dbReference type="PIRSF" id="PIRSF000112">
    <property type="entry name" value="Glycerol_dehydrogenase"/>
    <property type="match status" value="1"/>
</dbReference>
<keyword evidence="8" id="KW-0443">Lipid metabolism</keyword>
<dbReference type="GO" id="GO:0008654">
    <property type="term" value="P:phospholipid biosynthetic process"/>
    <property type="evidence" value="ECO:0007669"/>
    <property type="project" value="UniProtKB-KW"/>
</dbReference>
<dbReference type="InterPro" id="IPR018211">
    <property type="entry name" value="ADH_Fe_CS"/>
</dbReference>
<proteinExistence type="inferred from homology"/>
<keyword evidence="10" id="KW-1208">Phospholipid metabolism</keyword>
<dbReference type="Gene3D" id="1.20.1090.10">
    <property type="entry name" value="Dehydroquinate synthase-like - alpha domain"/>
    <property type="match status" value="1"/>
</dbReference>
<keyword evidence="6" id="KW-0560">Oxidoreductase</keyword>
<evidence type="ECO:0000256" key="1">
    <source>
        <dbReference type="ARBA" id="ARBA00007358"/>
    </source>
</evidence>
<dbReference type="GO" id="GO:0016614">
    <property type="term" value="F:oxidoreductase activity, acting on CH-OH group of donors"/>
    <property type="evidence" value="ECO:0007669"/>
    <property type="project" value="InterPro"/>
</dbReference>
<evidence type="ECO:0000256" key="6">
    <source>
        <dbReference type="ARBA" id="ARBA00023002"/>
    </source>
</evidence>
<dbReference type="SUPFAM" id="SSF56796">
    <property type="entry name" value="Dehydroquinate synthase-like"/>
    <property type="match status" value="1"/>
</dbReference>
<keyword evidence="7 13" id="KW-0520">NAD</keyword>
<dbReference type="Gene3D" id="3.40.50.1970">
    <property type="match status" value="1"/>
</dbReference>
<name>A0A4V3G999_9FIRM</name>
<gene>
    <name evidence="14" type="ORF">EDD63_10265</name>
</gene>
<comment type="cofactor">
    <cofactor evidence="11">
        <name>Zn(2+)</name>
        <dbReference type="ChEBI" id="CHEBI:29105"/>
    </cofactor>
    <text evidence="11">Binds 1 zinc ion per subunit.</text>
</comment>
<sequence>MNEQMNQVLRTPSNYLQGINITLDLSNVLELSEDAKILIIVDTYTMKDYRQRIEKSLDTAQMFEFVVFEGLLTMERLEVIVKEHEELDYDMVLGFGGGTIMDVAKAVSTLLQTTVVLVPSIASTDGPCSRLSAIYHEDGGFSHYMVREQSPEYVIVDLYILSLAPVRTFIAGIGDALSTYVEANACYLSMSVNDAGGLDTFSSLMIARSCKEIIFEDAVDAVKSLQEKMITPSFKRMIEANIYLSGIGFESGGLSIAHALHNGLTKLRSERRFMHGEVIAYTTLVQLATENSHEFTQYRDLCLQLGLPTKLADFGLTLDEKVKTIIEQTCFFEGSSMYHVPYEISPEIVFQAMEFVEKRI</sequence>
<feature type="binding site" evidence="11">
    <location>
        <position position="258"/>
    </location>
    <ligand>
        <name>glycerol</name>
        <dbReference type="ChEBI" id="CHEBI:17754"/>
    </ligand>
</feature>
<evidence type="ECO:0000256" key="9">
    <source>
        <dbReference type="ARBA" id="ARBA00023209"/>
    </source>
</evidence>
<feature type="binding site" evidence="12">
    <location>
        <position position="125"/>
    </location>
    <ligand>
        <name>glycerol</name>
        <dbReference type="ChEBI" id="CHEBI:17754"/>
    </ligand>
</feature>
<evidence type="ECO:0000313" key="14">
    <source>
        <dbReference type="EMBL" id="TDW26044.1"/>
    </source>
</evidence>
<keyword evidence="15" id="KW-1185">Reference proteome</keyword>
<dbReference type="Pfam" id="PF13685">
    <property type="entry name" value="Fe-ADH_2"/>
    <property type="match status" value="1"/>
</dbReference>
<comment type="caution">
    <text evidence="14">The sequence shown here is derived from an EMBL/GenBank/DDBJ whole genome shotgun (WGS) entry which is preliminary data.</text>
</comment>
<evidence type="ECO:0000313" key="15">
    <source>
        <dbReference type="Proteomes" id="UP000294743"/>
    </source>
</evidence>
<evidence type="ECO:0000256" key="8">
    <source>
        <dbReference type="ARBA" id="ARBA00023098"/>
    </source>
</evidence>
<keyword evidence="2" id="KW-0963">Cytoplasm</keyword>
<dbReference type="PROSITE" id="PS00913">
    <property type="entry name" value="ADH_IRON_1"/>
    <property type="match status" value="1"/>
</dbReference>
<accession>A0A4V3G999</accession>
<feature type="binding site" evidence="13">
    <location>
        <position position="129"/>
    </location>
    <ligand>
        <name>NAD(+)</name>
        <dbReference type="ChEBI" id="CHEBI:57540"/>
    </ligand>
</feature>
<evidence type="ECO:0000256" key="13">
    <source>
        <dbReference type="PIRSR" id="PIRSR000112-3"/>
    </source>
</evidence>
<evidence type="ECO:0000256" key="11">
    <source>
        <dbReference type="PIRSR" id="PIRSR000112-1"/>
    </source>
</evidence>
<comment type="similarity">
    <text evidence="1">Belongs to the iron-containing alcohol dehydrogenase family.</text>
</comment>
<keyword evidence="3" id="KW-0444">Lipid biosynthesis</keyword>
<dbReference type="Proteomes" id="UP000294743">
    <property type="component" value="Unassembled WGS sequence"/>
</dbReference>
<dbReference type="OrthoDB" id="5198708at2"/>
<evidence type="ECO:0000256" key="5">
    <source>
        <dbReference type="ARBA" id="ARBA00022857"/>
    </source>
</evidence>
<dbReference type="PANTHER" id="PTHR43616">
    <property type="entry name" value="GLYCEROL DEHYDROGENASE"/>
    <property type="match status" value="1"/>
</dbReference>
<evidence type="ECO:0000256" key="2">
    <source>
        <dbReference type="ARBA" id="ARBA00022490"/>
    </source>
</evidence>
<feature type="binding site" evidence="13">
    <location>
        <position position="131"/>
    </location>
    <ligand>
        <name>NAD(+)</name>
        <dbReference type="ChEBI" id="CHEBI:57540"/>
    </ligand>
</feature>
<evidence type="ECO:0000256" key="12">
    <source>
        <dbReference type="PIRSR" id="PIRSR000112-2"/>
    </source>
</evidence>
<keyword evidence="4 11" id="KW-0479">Metal-binding</keyword>
<feature type="binding site" evidence="11">
    <location>
        <position position="275"/>
    </location>
    <ligand>
        <name>glycerol</name>
        <dbReference type="ChEBI" id="CHEBI:17754"/>
    </ligand>
</feature>